<protein>
    <submittedName>
        <fullName evidence="1">Uncharacterized protein</fullName>
    </submittedName>
</protein>
<organism evidence="1 2">
    <name type="scientific">[Candida] arabinofermentans NRRL YB-2248</name>
    <dbReference type="NCBI Taxonomy" id="983967"/>
    <lineage>
        <taxon>Eukaryota</taxon>
        <taxon>Fungi</taxon>
        <taxon>Dikarya</taxon>
        <taxon>Ascomycota</taxon>
        <taxon>Saccharomycotina</taxon>
        <taxon>Pichiomycetes</taxon>
        <taxon>Pichiales</taxon>
        <taxon>Pichiaceae</taxon>
        <taxon>Ogataea</taxon>
        <taxon>Ogataea/Candida clade</taxon>
    </lineage>
</organism>
<reference evidence="2" key="1">
    <citation type="submission" date="2016-04" db="EMBL/GenBank/DDBJ databases">
        <title>Comparative genomics of biotechnologically important yeasts.</title>
        <authorList>
            <consortium name="DOE Joint Genome Institute"/>
            <person name="Riley R."/>
            <person name="Haridas S."/>
            <person name="Wolfe K.H."/>
            <person name="Lopes M.R."/>
            <person name="Hittinger C.T."/>
            <person name="Goker M."/>
            <person name="Salamov A."/>
            <person name="Wisecaver J."/>
            <person name="Long T.M."/>
            <person name="Aerts A.L."/>
            <person name="Barry K."/>
            <person name="Choi C."/>
            <person name="Clum A."/>
            <person name="Coughlan A.Y."/>
            <person name="Deshpande S."/>
            <person name="Douglass A.P."/>
            <person name="Hanson S.J."/>
            <person name="Klenk H.-P."/>
            <person name="Labutti K."/>
            <person name="Lapidus A."/>
            <person name="Lindquist E."/>
            <person name="Lipzen A."/>
            <person name="Meier-Kolthoff J.P."/>
            <person name="Ohm R.A."/>
            <person name="Otillar R.P."/>
            <person name="Pangilinan J."/>
            <person name="Peng Y."/>
            <person name="Rokas A."/>
            <person name="Rosa C.A."/>
            <person name="Scheuner C."/>
            <person name="Sibirny A.A."/>
            <person name="Slot J.C."/>
            <person name="Stielow J.B."/>
            <person name="Sun H."/>
            <person name="Kurtzman C.P."/>
            <person name="Blackwell M."/>
            <person name="Grigoriev I.V."/>
            <person name="Jeffries T.W."/>
        </authorList>
    </citation>
    <scope>NUCLEOTIDE SEQUENCE [LARGE SCALE GENOMIC DNA]</scope>
    <source>
        <strain evidence="2">NRRL YB-2248</strain>
    </source>
</reference>
<feature type="non-terminal residue" evidence="1">
    <location>
        <position position="51"/>
    </location>
</feature>
<dbReference type="AlphaFoldDB" id="A0A1E4T5K7"/>
<accession>A0A1E4T5K7</accession>
<name>A0A1E4T5K7_9ASCO</name>
<dbReference type="Proteomes" id="UP000094801">
    <property type="component" value="Unassembled WGS sequence"/>
</dbReference>
<evidence type="ECO:0000313" key="1">
    <source>
        <dbReference type="EMBL" id="ODV87044.1"/>
    </source>
</evidence>
<sequence length="51" mass="5633">MAPMLGGSSVIFDYESTKCDTNNSSLTLKIQLLQSSNEDTFLLCFIQGCHM</sequence>
<keyword evidence="2" id="KW-1185">Reference proteome</keyword>
<dbReference type="EMBL" id="KV453849">
    <property type="protein sequence ID" value="ODV87044.1"/>
    <property type="molecule type" value="Genomic_DNA"/>
</dbReference>
<gene>
    <name evidence="1" type="ORF">CANARDRAFT_27379</name>
</gene>
<evidence type="ECO:0000313" key="2">
    <source>
        <dbReference type="Proteomes" id="UP000094801"/>
    </source>
</evidence>
<proteinExistence type="predicted"/>